<dbReference type="EMBL" id="CM042023">
    <property type="protein sequence ID" value="KAI3813985.1"/>
    <property type="molecule type" value="Genomic_DNA"/>
</dbReference>
<protein>
    <submittedName>
        <fullName evidence="1">Uncharacterized protein</fullName>
    </submittedName>
</protein>
<proteinExistence type="predicted"/>
<evidence type="ECO:0000313" key="2">
    <source>
        <dbReference type="Proteomes" id="UP001056120"/>
    </source>
</evidence>
<evidence type="ECO:0000313" key="1">
    <source>
        <dbReference type="EMBL" id="KAI3813985.1"/>
    </source>
</evidence>
<gene>
    <name evidence="1" type="ORF">L1987_18723</name>
</gene>
<dbReference type="Proteomes" id="UP001056120">
    <property type="component" value="Linkage Group LG06"/>
</dbReference>
<reference evidence="1 2" key="2">
    <citation type="journal article" date="2022" name="Mol. Ecol. Resour.">
        <title>The genomes of chicory, endive, great burdock and yacon provide insights into Asteraceae paleo-polyploidization history and plant inulin production.</title>
        <authorList>
            <person name="Fan W."/>
            <person name="Wang S."/>
            <person name="Wang H."/>
            <person name="Wang A."/>
            <person name="Jiang F."/>
            <person name="Liu H."/>
            <person name="Zhao H."/>
            <person name="Xu D."/>
            <person name="Zhang Y."/>
        </authorList>
    </citation>
    <scope>NUCLEOTIDE SEQUENCE [LARGE SCALE GENOMIC DNA]</scope>
    <source>
        <strain evidence="2">cv. Yunnan</strain>
        <tissue evidence="1">Leaves</tissue>
    </source>
</reference>
<accession>A0ACB9J2I3</accession>
<reference evidence="2" key="1">
    <citation type="journal article" date="2022" name="Mol. Ecol. Resour.">
        <title>The genomes of chicory, endive, great burdock and yacon provide insights into Asteraceae palaeo-polyploidization history and plant inulin production.</title>
        <authorList>
            <person name="Fan W."/>
            <person name="Wang S."/>
            <person name="Wang H."/>
            <person name="Wang A."/>
            <person name="Jiang F."/>
            <person name="Liu H."/>
            <person name="Zhao H."/>
            <person name="Xu D."/>
            <person name="Zhang Y."/>
        </authorList>
    </citation>
    <scope>NUCLEOTIDE SEQUENCE [LARGE SCALE GENOMIC DNA]</scope>
    <source>
        <strain evidence="2">cv. Yunnan</strain>
    </source>
</reference>
<sequence>MGLVDIQVLRRNDYVRKLKKYKMASNRGTGHGRGRGRPPINRRQTEEHSHTEIQENEGHVSHAESKNEEHVSHTDSRHEERFTLEPDVRKAMVEEVGLVL</sequence>
<name>A0ACB9J2I3_9ASTR</name>
<organism evidence="1 2">
    <name type="scientific">Smallanthus sonchifolius</name>
    <dbReference type="NCBI Taxonomy" id="185202"/>
    <lineage>
        <taxon>Eukaryota</taxon>
        <taxon>Viridiplantae</taxon>
        <taxon>Streptophyta</taxon>
        <taxon>Embryophyta</taxon>
        <taxon>Tracheophyta</taxon>
        <taxon>Spermatophyta</taxon>
        <taxon>Magnoliopsida</taxon>
        <taxon>eudicotyledons</taxon>
        <taxon>Gunneridae</taxon>
        <taxon>Pentapetalae</taxon>
        <taxon>asterids</taxon>
        <taxon>campanulids</taxon>
        <taxon>Asterales</taxon>
        <taxon>Asteraceae</taxon>
        <taxon>Asteroideae</taxon>
        <taxon>Heliantheae alliance</taxon>
        <taxon>Millerieae</taxon>
        <taxon>Smallanthus</taxon>
    </lineage>
</organism>
<keyword evidence="2" id="KW-1185">Reference proteome</keyword>
<comment type="caution">
    <text evidence="1">The sequence shown here is derived from an EMBL/GenBank/DDBJ whole genome shotgun (WGS) entry which is preliminary data.</text>
</comment>